<organism evidence="1 2">
    <name type="scientific">Photobacterium leiognathi subsp. mandapamensis</name>
    <name type="common">Photobacterium mandapamensis</name>
    <dbReference type="NCBI Taxonomy" id="48408"/>
    <lineage>
        <taxon>Bacteria</taxon>
        <taxon>Pseudomonadati</taxon>
        <taxon>Pseudomonadota</taxon>
        <taxon>Gammaproteobacteria</taxon>
        <taxon>Vibrionales</taxon>
        <taxon>Vibrionaceae</taxon>
        <taxon>Photobacterium</taxon>
    </lineage>
</organism>
<proteinExistence type="predicted"/>
<comment type="caution">
    <text evidence="1">The sequence shown here is derived from an EMBL/GenBank/DDBJ whole genome shotgun (WGS) entry which is preliminary data.</text>
</comment>
<dbReference type="EMBL" id="PYNS01000002">
    <property type="protein sequence ID" value="PSV13036.1"/>
    <property type="molecule type" value="Genomic_DNA"/>
</dbReference>
<evidence type="ECO:0000313" key="1">
    <source>
        <dbReference type="EMBL" id="PSV13036.1"/>
    </source>
</evidence>
<sequence length="416" mass="47634">MKTILIGKQYHPKISTMINVTDKKYRATPLVTFVIDRKKNKLSLIGGRNGELSVITVPLEEQAPQLKDSRWSMDAQMFNDYCQNCLDNASDDEPIVFFVDEQPNMETYIIGVTSNYSVRRWQCEEPCQEHLDHFTALEHRHFLSSSTDTLKTILNQANYQRPFDSLKMNKGQNEIMVQRDNAILRFALPNNLAADIDLVVDRAGLEILENVCQHAQSDTIMVSISNEQMTVSDGQHHYSAPRQSLPNFEKKSKNNAEIEATLIVNILTLKSEIYTYKSVHQIKRNNTSLILITENEAYLSALGSTVESFQRLSTLNITASEPNLYSINLSQLLKVNIKDITAMNSVTMRILKTRDGSRKLAFYNERDNDHPYSSIPITRNRNKDDLNNMQNLLSIYKQQQQGDDVKQQDMIGFDDI</sequence>
<protein>
    <submittedName>
        <fullName evidence="1">Uncharacterized protein</fullName>
    </submittedName>
</protein>
<dbReference type="AlphaFoldDB" id="A0A2T3KYZ3"/>
<dbReference type="Proteomes" id="UP000240530">
    <property type="component" value="Unassembled WGS sequence"/>
</dbReference>
<evidence type="ECO:0000313" key="2">
    <source>
        <dbReference type="Proteomes" id="UP000240530"/>
    </source>
</evidence>
<accession>A0A2T3KYZ3</accession>
<gene>
    <name evidence="1" type="ORF">C0W93_04785</name>
</gene>
<reference evidence="1 2" key="1">
    <citation type="submission" date="2018-03" db="EMBL/GenBank/DDBJ databases">
        <title>Whole genome sequencing of Histamine producing bacteria.</title>
        <authorList>
            <person name="Butler K."/>
        </authorList>
    </citation>
    <scope>NUCLEOTIDE SEQUENCE [LARGE SCALE GENOMIC DNA]</scope>
    <source>
        <strain evidence="1 2">Res.4.1</strain>
    </source>
</reference>
<name>A0A2T3KYZ3_PHOLD</name>